<organism evidence="1">
    <name type="scientific">Podoviridae sp. ctG4L18</name>
    <dbReference type="NCBI Taxonomy" id="2825234"/>
    <lineage>
        <taxon>Viruses</taxon>
        <taxon>Duplodnaviria</taxon>
        <taxon>Heunggongvirae</taxon>
        <taxon>Uroviricota</taxon>
        <taxon>Caudoviricetes</taxon>
    </lineage>
</organism>
<proteinExistence type="predicted"/>
<reference evidence="1" key="1">
    <citation type="journal article" date="2021" name="Proc. Natl. Acad. Sci. U.S.A.">
        <title>A Catalog of Tens of Thousands of Viruses from Human Metagenomes Reveals Hidden Associations with Chronic Diseases.</title>
        <authorList>
            <person name="Tisza M.J."/>
            <person name="Buck C.B."/>
        </authorList>
    </citation>
    <scope>NUCLEOTIDE SEQUENCE</scope>
    <source>
        <strain evidence="1">CtG4L18</strain>
    </source>
</reference>
<sequence length="41" mass="4491">MTNSNTYEIFIETARDTGLNIKVDYVVSISAAINYSASFNG</sequence>
<protein>
    <submittedName>
        <fullName evidence="1">Uncharacterized protein</fullName>
    </submittedName>
</protein>
<name>A0A8S5UPF4_9CAUD</name>
<evidence type="ECO:0000313" key="1">
    <source>
        <dbReference type="EMBL" id="DAF96377.1"/>
    </source>
</evidence>
<dbReference type="EMBL" id="BK016114">
    <property type="protein sequence ID" value="DAF96377.1"/>
    <property type="molecule type" value="Genomic_DNA"/>
</dbReference>
<accession>A0A8S5UPF4</accession>